<name>A0AAJ0BT18_9PEZI</name>
<proteinExistence type="predicted"/>
<dbReference type="EMBL" id="MU839033">
    <property type="protein sequence ID" value="KAK1762873.1"/>
    <property type="molecule type" value="Genomic_DNA"/>
</dbReference>
<dbReference type="RefSeq" id="XP_060279086.1">
    <property type="nucleotide sequence ID" value="XM_060430726.1"/>
</dbReference>
<feature type="compositionally biased region" description="Polar residues" evidence="1">
    <location>
        <begin position="76"/>
        <end position="85"/>
    </location>
</feature>
<keyword evidence="3" id="KW-1185">Reference proteome</keyword>
<dbReference type="GeneID" id="85313913"/>
<feature type="compositionally biased region" description="Polar residues" evidence="1">
    <location>
        <begin position="19"/>
        <end position="30"/>
    </location>
</feature>
<gene>
    <name evidence="2" type="ORF">QBC33DRAFT_573950</name>
</gene>
<evidence type="ECO:0000313" key="3">
    <source>
        <dbReference type="Proteomes" id="UP001244011"/>
    </source>
</evidence>
<feature type="compositionally biased region" description="Polar residues" evidence="1">
    <location>
        <begin position="42"/>
        <end position="60"/>
    </location>
</feature>
<organism evidence="2 3">
    <name type="scientific">Phialemonium atrogriseum</name>
    <dbReference type="NCBI Taxonomy" id="1093897"/>
    <lineage>
        <taxon>Eukaryota</taxon>
        <taxon>Fungi</taxon>
        <taxon>Dikarya</taxon>
        <taxon>Ascomycota</taxon>
        <taxon>Pezizomycotina</taxon>
        <taxon>Sordariomycetes</taxon>
        <taxon>Sordariomycetidae</taxon>
        <taxon>Cephalothecales</taxon>
        <taxon>Cephalothecaceae</taxon>
        <taxon>Phialemonium</taxon>
    </lineage>
</organism>
<reference evidence="2" key="1">
    <citation type="submission" date="2023-06" db="EMBL/GenBank/DDBJ databases">
        <title>Genome-scale phylogeny and comparative genomics of the fungal order Sordariales.</title>
        <authorList>
            <consortium name="Lawrence Berkeley National Laboratory"/>
            <person name="Hensen N."/>
            <person name="Bonometti L."/>
            <person name="Westerberg I."/>
            <person name="Brannstrom I.O."/>
            <person name="Guillou S."/>
            <person name="Cros-Aarteil S."/>
            <person name="Calhoun S."/>
            <person name="Haridas S."/>
            <person name="Kuo A."/>
            <person name="Mondo S."/>
            <person name="Pangilinan J."/>
            <person name="Riley R."/>
            <person name="Labutti K."/>
            <person name="Andreopoulos B."/>
            <person name="Lipzen A."/>
            <person name="Chen C."/>
            <person name="Yanf M."/>
            <person name="Daum C."/>
            <person name="Ng V."/>
            <person name="Clum A."/>
            <person name="Steindorff A."/>
            <person name="Ohm R."/>
            <person name="Martin F."/>
            <person name="Silar P."/>
            <person name="Natvig D."/>
            <person name="Lalanne C."/>
            <person name="Gautier V."/>
            <person name="Ament-Velasquez S.L."/>
            <person name="Kruys A."/>
            <person name="Hutchinson M.I."/>
            <person name="Powell A.J."/>
            <person name="Barry K."/>
            <person name="Miller A.N."/>
            <person name="Grigoriev I.V."/>
            <person name="Debuchy R."/>
            <person name="Gladieux P."/>
            <person name="Thoren M.H."/>
            <person name="Johannesson H."/>
        </authorList>
    </citation>
    <scope>NUCLEOTIDE SEQUENCE</scope>
    <source>
        <strain evidence="2">8032-3</strain>
    </source>
</reference>
<evidence type="ECO:0000256" key="1">
    <source>
        <dbReference type="SAM" id="MobiDB-lite"/>
    </source>
</evidence>
<dbReference type="AlphaFoldDB" id="A0AAJ0BT18"/>
<evidence type="ECO:0000313" key="2">
    <source>
        <dbReference type="EMBL" id="KAK1762873.1"/>
    </source>
</evidence>
<accession>A0AAJ0BT18</accession>
<dbReference type="Proteomes" id="UP001244011">
    <property type="component" value="Unassembled WGS sequence"/>
</dbReference>
<feature type="compositionally biased region" description="Low complexity" evidence="1">
    <location>
        <begin position="97"/>
        <end position="111"/>
    </location>
</feature>
<comment type="caution">
    <text evidence="2">The sequence shown here is derived from an EMBL/GenBank/DDBJ whole genome shotgun (WGS) entry which is preliminary data.</text>
</comment>
<sequence>MPFEYSGSNKPPLPPPGTTQPIAITSSSSPGVHRDAVPPVNPSSRGVTGQPSTAESTSFGYSRDPGAKAGQFTGAAGSSTSTQPSEAKAPLFAYNRGPGTTTTQQPVPKAR</sequence>
<protein>
    <submittedName>
        <fullName evidence="2">Uncharacterized protein</fullName>
    </submittedName>
</protein>
<feature type="region of interest" description="Disordered" evidence="1">
    <location>
        <begin position="1"/>
        <end position="111"/>
    </location>
</feature>